<proteinExistence type="predicted"/>
<feature type="non-terminal residue" evidence="1">
    <location>
        <position position="269"/>
    </location>
</feature>
<dbReference type="AlphaFoldDB" id="X0UBZ0"/>
<sequence length="269" mass="30541">YGLSFLQSMYRTWAGEGETLLTNRLRRFETARKYAGGYQDTDQYRDLIAVSGDLSYMNLDWSVVPIIPKFVDLIVNSISNYEYSIKARAIDPVAVDKKKQREMEMKTKMLSKEFLLNLQAESGIPMLDGNEGVPESADEIELFMEIGYKQAAEIAIEQGLALAMDINDWRELAKRIVRDLVVVGEACVKTELDHRGVIIRYVDPLYYVSSYVQNPDHKGVTWGGEVRRISISELKTEAGDQLTEAAYKGIAERFRGKYDNPIAFTLDPV</sequence>
<evidence type="ECO:0000313" key="1">
    <source>
        <dbReference type="EMBL" id="GAG03085.1"/>
    </source>
</evidence>
<feature type="non-terminal residue" evidence="1">
    <location>
        <position position="1"/>
    </location>
</feature>
<comment type="caution">
    <text evidence="1">The sequence shown here is derived from an EMBL/GenBank/DDBJ whole genome shotgun (WGS) entry which is preliminary data.</text>
</comment>
<name>X0UBZ0_9ZZZZ</name>
<accession>X0UBZ0</accession>
<reference evidence="1" key="1">
    <citation type="journal article" date="2014" name="Front. Microbiol.">
        <title>High frequency of phylogenetically diverse reductive dehalogenase-homologous genes in deep subseafloor sedimentary metagenomes.</title>
        <authorList>
            <person name="Kawai M."/>
            <person name="Futagami T."/>
            <person name="Toyoda A."/>
            <person name="Takaki Y."/>
            <person name="Nishi S."/>
            <person name="Hori S."/>
            <person name="Arai W."/>
            <person name="Tsubouchi T."/>
            <person name="Morono Y."/>
            <person name="Uchiyama I."/>
            <person name="Ito T."/>
            <person name="Fujiyama A."/>
            <person name="Inagaki F."/>
            <person name="Takami H."/>
        </authorList>
    </citation>
    <scope>NUCLEOTIDE SEQUENCE</scope>
    <source>
        <strain evidence="1">Expedition CK06-06</strain>
    </source>
</reference>
<dbReference type="EMBL" id="BARS01024025">
    <property type="protein sequence ID" value="GAG03085.1"/>
    <property type="molecule type" value="Genomic_DNA"/>
</dbReference>
<organism evidence="1">
    <name type="scientific">marine sediment metagenome</name>
    <dbReference type="NCBI Taxonomy" id="412755"/>
    <lineage>
        <taxon>unclassified sequences</taxon>
        <taxon>metagenomes</taxon>
        <taxon>ecological metagenomes</taxon>
    </lineage>
</organism>
<gene>
    <name evidence="1" type="ORF">S01H1_38190</name>
</gene>
<protein>
    <submittedName>
        <fullName evidence="1">Uncharacterized protein</fullName>
    </submittedName>
</protein>